<dbReference type="AlphaFoldDB" id="A0A9W5YH10"/>
<reference evidence="1" key="1">
    <citation type="submission" date="2022-06" db="EMBL/GenBank/DDBJ databases">
        <title>Vallitalea longa sp. nov., an anaerobic bacterium isolated from marine sediment.</title>
        <authorList>
            <person name="Hirano S."/>
            <person name="Terahara T."/>
            <person name="Mori K."/>
            <person name="Hamada M."/>
            <person name="Matsumoto R."/>
            <person name="Kobayashi T."/>
        </authorList>
    </citation>
    <scope>NUCLEOTIDE SEQUENCE</scope>
    <source>
        <strain evidence="1">SH18-1</strain>
    </source>
</reference>
<comment type="caution">
    <text evidence="1">The sequence shown here is derived from an EMBL/GenBank/DDBJ whole genome shotgun (WGS) entry which is preliminary data.</text>
</comment>
<dbReference type="EMBL" id="BRLB01000032">
    <property type="protein sequence ID" value="GKX32345.1"/>
    <property type="molecule type" value="Genomic_DNA"/>
</dbReference>
<proteinExistence type="predicted"/>
<dbReference type="RefSeq" id="WP_281819836.1">
    <property type="nucleotide sequence ID" value="NZ_BRLB01000032.1"/>
</dbReference>
<protein>
    <submittedName>
        <fullName evidence="1">Uncharacterized protein</fullName>
    </submittedName>
</protein>
<keyword evidence="2" id="KW-1185">Reference proteome</keyword>
<evidence type="ECO:0000313" key="2">
    <source>
        <dbReference type="Proteomes" id="UP001144256"/>
    </source>
</evidence>
<gene>
    <name evidence="1" type="ORF">SH1V18_48250</name>
</gene>
<accession>A0A9W5YH10</accession>
<name>A0A9W5YH10_9FIRM</name>
<sequence>MGKKICKVEDFKQRVLNIIREDQYLGEVNGWMDNIIYQDYKSTENAFHGTVLCASQDVNKYKLYIYDIMYMKVNEKIYIDKYELDNKEINSIIKFDRIYNKSRSYYETTKIFSCNKKVSKSKILQFP</sequence>
<dbReference type="Proteomes" id="UP001144256">
    <property type="component" value="Unassembled WGS sequence"/>
</dbReference>
<organism evidence="1 2">
    <name type="scientific">Vallitalea longa</name>
    <dbReference type="NCBI Taxonomy" id="2936439"/>
    <lineage>
        <taxon>Bacteria</taxon>
        <taxon>Bacillati</taxon>
        <taxon>Bacillota</taxon>
        <taxon>Clostridia</taxon>
        <taxon>Lachnospirales</taxon>
        <taxon>Vallitaleaceae</taxon>
        <taxon>Vallitalea</taxon>
    </lineage>
</organism>
<evidence type="ECO:0000313" key="1">
    <source>
        <dbReference type="EMBL" id="GKX32345.1"/>
    </source>
</evidence>